<gene>
    <name evidence="5" type="ORF">DMB68_20775</name>
</gene>
<evidence type="ECO:0000259" key="3">
    <source>
        <dbReference type="PROSITE" id="PS50106"/>
    </source>
</evidence>
<dbReference type="RefSeq" id="WP_110348554.1">
    <property type="nucleotide sequence ID" value="NZ_QJHL01000006.1"/>
</dbReference>
<dbReference type="GO" id="GO:0004190">
    <property type="term" value="F:aspartic-type endopeptidase activity"/>
    <property type="evidence" value="ECO:0007669"/>
    <property type="project" value="InterPro"/>
</dbReference>
<evidence type="ECO:0000259" key="4">
    <source>
        <dbReference type="PROSITE" id="PS50175"/>
    </source>
</evidence>
<dbReference type="SUPFAM" id="SSF50630">
    <property type="entry name" value="Acid proteases"/>
    <property type="match status" value="1"/>
</dbReference>
<evidence type="ECO:0000256" key="2">
    <source>
        <dbReference type="SAM" id="SignalP"/>
    </source>
</evidence>
<dbReference type="AlphaFoldDB" id="A0A2V4BWT7"/>
<dbReference type="Gene3D" id="2.40.70.10">
    <property type="entry name" value="Acid Proteases"/>
    <property type="match status" value="1"/>
</dbReference>
<dbReference type="Pfam" id="PF17820">
    <property type="entry name" value="PDZ_6"/>
    <property type="match status" value="1"/>
</dbReference>
<proteinExistence type="predicted"/>
<organism evidence="5 6">
    <name type="scientific">Flavobacterium hydrophilum</name>
    <dbReference type="NCBI Taxonomy" id="2211445"/>
    <lineage>
        <taxon>Bacteria</taxon>
        <taxon>Pseudomonadati</taxon>
        <taxon>Bacteroidota</taxon>
        <taxon>Flavobacteriia</taxon>
        <taxon>Flavobacteriales</taxon>
        <taxon>Flavobacteriaceae</taxon>
        <taxon>Flavobacterium</taxon>
    </lineage>
</organism>
<protein>
    <submittedName>
        <fullName evidence="5">Signal protein PDZ</fullName>
    </submittedName>
</protein>
<sequence>MRKYMLLFFGLLASFAVNAQDDFLIEKNKTKVVIPFKLINNLVFIPIKVNGIELNFLLDSGVDETILFSMEDKKEVSFKNVQKIKLRGLGSEEEIEGLKSTNNILETHGLKSTNHLVYIILDQGFNLSSHIGIPVNGIIGYKFFKNNIVEINYQKKRIFVYQNNELVRSNLDKKFKTIPITIERSKPYLIATANVDEENIPAKLLVDIGNSDSFWVFENNNIKLPKKNFPDFLGKGFSGDIEGHRAKISNFSIADFKFKNPIVSFPDSSSIKNVKMVANRIGSVGGEVLKRFTIVMDYADKKMYLKKNNKFNEPFSYNKSGITVQHNGLQWVQETVHLETVRVSNATDENFNGKNNNDFRYKFQLKPIYEIVNVRKKSAAEKSGLQKGDVIISINNTKPYKYTLQQINNLLKSEEDIWINLEVERNSILLKFRFQLEDEL</sequence>
<keyword evidence="6" id="KW-1185">Reference proteome</keyword>
<dbReference type="PROSITE" id="PS50106">
    <property type="entry name" value="PDZ"/>
    <property type="match status" value="1"/>
</dbReference>
<feature type="signal peptide" evidence="2">
    <location>
        <begin position="1"/>
        <end position="19"/>
    </location>
</feature>
<keyword evidence="2" id="KW-0732">Signal</keyword>
<dbReference type="InterPro" id="IPR001478">
    <property type="entry name" value="PDZ"/>
</dbReference>
<dbReference type="InterPro" id="IPR001995">
    <property type="entry name" value="Peptidase_A2_cat"/>
</dbReference>
<dbReference type="InterPro" id="IPR041489">
    <property type="entry name" value="PDZ_6"/>
</dbReference>
<feature type="domain" description="PDZ" evidence="3">
    <location>
        <begin position="371"/>
        <end position="413"/>
    </location>
</feature>
<reference evidence="5 6" key="1">
    <citation type="submission" date="2018-05" db="EMBL/GenBank/DDBJ databases">
        <title>Flavobacterium sp. strain IMCC34758, incomplete genome.</title>
        <authorList>
            <person name="Joung Y."/>
        </authorList>
    </citation>
    <scope>NUCLEOTIDE SEQUENCE [LARGE SCALE GENOMIC DNA]</scope>
    <source>
        <strain evidence="5 6">IMCC34758</strain>
    </source>
</reference>
<evidence type="ECO:0000256" key="1">
    <source>
        <dbReference type="ARBA" id="ARBA00022801"/>
    </source>
</evidence>
<comment type="caution">
    <text evidence="5">The sequence shown here is derived from an EMBL/GenBank/DDBJ whole genome shotgun (WGS) entry which is preliminary data.</text>
</comment>
<dbReference type="PROSITE" id="PS50175">
    <property type="entry name" value="ASP_PROT_RETROV"/>
    <property type="match status" value="1"/>
</dbReference>
<dbReference type="Proteomes" id="UP000247681">
    <property type="component" value="Unassembled WGS sequence"/>
</dbReference>
<dbReference type="InterPro" id="IPR036034">
    <property type="entry name" value="PDZ_sf"/>
</dbReference>
<feature type="chain" id="PRO_5016140111" evidence="2">
    <location>
        <begin position="20"/>
        <end position="440"/>
    </location>
</feature>
<keyword evidence="1" id="KW-0378">Hydrolase</keyword>
<dbReference type="GO" id="GO:0006508">
    <property type="term" value="P:proteolysis"/>
    <property type="evidence" value="ECO:0007669"/>
    <property type="project" value="InterPro"/>
</dbReference>
<dbReference type="SMART" id="SM00228">
    <property type="entry name" value="PDZ"/>
    <property type="match status" value="1"/>
</dbReference>
<dbReference type="OrthoDB" id="3521766at2"/>
<evidence type="ECO:0000313" key="6">
    <source>
        <dbReference type="Proteomes" id="UP000247681"/>
    </source>
</evidence>
<dbReference type="Gene3D" id="2.30.42.10">
    <property type="match status" value="1"/>
</dbReference>
<dbReference type="SUPFAM" id="SSF50156">
    <property type="entry name" value="PDZ domain-like"/>
    <property type="match status" value="1"/>
</dbReference>
<dbReference type="EMBL" id="QJHL01000006">
    <property type="protein sequence ID" value="PXY43478.1"/>
    <property type="molecule type" value="Genomic_DNA"/>
</dbReference>
<accession>A0A2V4BWT7</accession>
<evidence type="ECO:0000313" key="5">
    <source>
        <dbReference type="EMBL" id="PXY43478.1"/>
    </source>
</evidence>
<feature type="domain" description="Peptidase A2" evidence="4">
    <location>
        <begin position="54"/>
        <end position="91"/>
    </location>
</feature>
<name>A0A2V4BWT7_9FLAO</name>
<dbReference type="InterPro" id="IPR021109">
    <property type="entry name" value="Peptidase_aspartic_dom_sf"/>
</dbReference>